<dbReference type="Proteomes" id="UP000000816">
    <property type="component" value="Chromosome"/>
</dbReference>
<dbReference type="NCBIfam" id="TIGR02212">
    <property type="entry name" value="lolCE"/>
    <property type="match status" value="1"/>
</dbReference>
<dbReference type="InterPro" id="IPR003838">
    <property type="entry name" value="ABC3_permease_C"/>
</dbReference>
<gene>
    <name evidence="11" type="ordered locus">RC1076</name>
</gene>
<dbReference type="PANTHER" id="PTHR30489:SF0">
    <property type="entry name" value="LIPOPROTEIN-RELEASING SYSTEM TRANSMEMBRANE PROTEIN LOLE"/>
    <property type="match status" value="1"/>
</dbReference>
<dbReference type="AlphaFoldDB" id="Q92GP6"/>
<dbReference type="GO" id="GO:0016746">
    <property type="term" value="F:acyltransferase activity"/>
    <property type="evidence" value="ECO:0007669"/>
    <property type="project" value="UniProtKB-KW"/>
</dbReference>
<feature type="transmembrane region" description="Helical" evidence="8">
    <location>
        <begin position="419"/>
        <end position="438"/>
    </location>
</feature>
<proteinExistence type="inferred from homology"/>
<feature type="transmembrane region" description="Helical" evidence="8">
    <location>
        <begin position="309"/>
        <end position="333"/>
    </location>
</feature>
<keyword evidence="6 8" id="KW-1133">Transmembrane helix</keyword>
<evidence type="ECO:0000256" key="2">
    <source>
        <dbReference type="ARBA" id="ARBA00005236"/>
    </source>
</evidence>
<feature type="domain" description="ABC3 transporter permease C-terminal" evidence="9">
    <location>
        <begin position="312"/>
        <end position="445"/>
    </location>
</feature>
<dbReference type="KEGG" id="rco:RC1076"/>
<evidence type="ECO:0000259" key="9">
    <source>
        <dbReference type="Pfam" id="PF02687"/>
    </source>
</evidence>
<dbReference type="GO" id="GO:0044874">
    <property type="term" value="P:lipoprotein localization to outer membrane"/>
    <property type="evidence" value="ECO:0007669"/>
    <property type="project" value="TreeGrafter"/>
</dbReference>
<keyword evidence="5 8" id="KW-0812">Transmembrane</keyword>
<accession>Q92GP6</accession>
<dbReference type="GO" id="GO:0098797">
    <property type="term" value="C:plasma membrane protein complex"/>
    <property type="evidence" value="ECO:0007669"/>
    <property type="project" value="TreeGrafter"/>
</dbReference>
<feature type="transmembrane region" description="Helical" evidence="8">
    <location>
        <begin position="353"/>
        <end position="377"/>
    </location>
</feature>
<reference evidence="11 12" key="1">
    <citation type="journal article" date="2001" name="Science">
        <title>Mechanisms of evolution in Rickettsia conorii and R. prowazekii.</title>
        <authorList>
            <person name="Ogata H."/>
            <person name="Audic S."/>
            <person name="Renesto-Audiffren P."/>
            <person name="Fournier P.-E."/>
            <person name="Barbe V."/>
            <person name="Samson D."/>
            <person name="Roux V."/>
            <person name="Cossart P."/>
            <person name="Weissenbach J."/>
            <person name="Claverie J.-M."/>
            <person name="Raoult D."/>
        </authorList>
    </citation>
    <scope>NUCLEOTIDE SEQUENCE [LARGE SCALE GENOMIC DNA]</scope>
    <source>
        <strain evidence="12">ATCC VR-613 / Malish 7</strain>
    </source>
</reference>
<dbReference type="EMBL" id="AE006914">
    <property type="protein sequence ID" value="AAL03614.1"/>
    <property type="molecule type" value="Genomic_DNA"/>
</dbReference>
<sequence>MLLFHKIATQPTAVHNDKKADSHRNNLETDVRKNKQMINNNFIFKIAFRYFRAKKNEKFVSIISAFSLVGVMIGVAALIVVMSVMNGFHIELTKNIIGLNGDIVINRQGGSIDNYEEIKAKLLKQDYVKHVTFIAYGQALALGKSNNSGVLVKGMKLKDLSVRNEIFKNVNFGSFDNFHGKNVIALGEQLASNLGVTVGDKIRLISPNNSVSTTFGSMPRSKEFKVIAIFNSGMYDYDLTTILMPLTAAQNFLSLGNDINLIEINSLDPDKALTYSHKIQLLLGPTLYVFNWQTLNSQFLSALAVERTAMFTILSLIITVAAFNIISSLFMLVKDKTSDIAILRTMGASTKQIMLIFIYNGMFIGLLGTTLGVILGVTFSYNIQTIKNYLERITGTKIFEAAIYFLYSLPSKVRAEDIILITSLSIILCFLATIYPSYRASKLNPVDALRYE</sequence>
<keyword evidence="4" id="KW-1003">Cell membrane</keyword>
<dbReference type="Pfam" id="PF02687">
    <property type="entry name" value="FtsX"/>
    <property type="match status" value="1"/>
</dbReference>
<keyword evidence="11" id="KW-0012">Acyltransferase</keyword>
<evidence type="ECO:0000256" key="8">
    <source>
        <dbReference type="SAM" id="Phobius"/>
    </source>
</evidence>
<protein>
    <submittedName>
        <fullName evidence="11">Uncharacterized protein</fullName>
    </submittedName>
</protein>
<dbReference type="GO" id="GO:0042953">
    <property type="term" value="P:lipoprotein transport"/>
    <property type="evidence" value="ECO:0007669"/>
    <property type="project" value="InterPro"/>
</dbReference>
<dbReference type="Pfam" id="PF12704">
    <property type="entry name" value="MacB_PCD"/>
    <property type="match status" value="1"/>
</dbReference>
<comment type="subcellular location">
    <subcellularLocation>
        <location evidence="1">Cell membrane</location>
        <topology evidence="1">Multi-pass membrane protein</topology>
    </subcellularLocation>
</comment>
<dbReference type="InterPro" id="IPR051447">
    <property type="entry name" value="Lipoprotein-release_system"/>
</dbReference>
<evidence type="ECO:0000256" key="6">
    <source>
        <dbReference type="ARBA" id="ARBA00022989"/>
    </source>
</evidence>
<evidence type="ECO:0000256" key="7">
    <source>
        <dbReference type="ARBA" id="ARBA00023136"/>
    </source>
</evidence>
<evidence type="ECO:0000256" key="3">
    <source>
        <dbReference type="ARBA" id="ARBA00022448"/>
    </source>
</evidence>
<keyword evidence="3" id="KW-0813">Transport</keyword>
<keyword evidence="7 8" id="KW-0472">Membrane</keyword>
<dbReference type="PANTHER" id="PTHR30489">
    <property type="entry name" value="LIPOPROTEIN-RELEASING SYSTEM TRANSMEMBRANE PROTEIN LOLE"/>
    <property type="match status" value="1"/>
</dbReference>
<dbReference type="InterPro" id="IPR025857">
    <property type="entry name" value="MacB_PCD"/>
</dbReference>
<evidence type="ECO:0000259" key="10">
    <source>
        <dbReference type="Pfam" id="PF12704"/>
    </source>
</evidence>
<name>Q92GP6_RICCN</name>
<evidence type="ECO:0000256" key="4">
    <source>
        <dbReference type="ARBA" id="ARBA00022475"/>
    </source>
</evidence>
<evidence type="ECO:0000313" key="11">
    <source>
        <dbReference type="EMBL" id="AAL03614.1"/>
    </source>
</evidence>
<dbReference type="PIR" id="D97834">
    <property type="entry name" value="D97834"/>
</dbReference>
<feature type="domain" description="MacB-like periplasmic core" evidence="10">
    <location>
        <begin position="64"/>
        <end position="262"/>
    </location>
</feature>
<dbReference type="InterPro" id="IPR011925">
    <property type="entry name" value="LolCE_TM"/>
</dbReference>
<keyword evidence="11" id="KW-0808">Transferase</keyword>
<feature type="transmembrane region" description="Helical" evidence="8">
    <location>
        <begin position="59"/>
        <end position="85"/>
    </location>
</feature>
<organism evidence="11 12">
    <name type="scientific">Rickettsia conorii (strain ATCC VR-613 / Malish 7)</name>
    <dbReference type="NCBI Taxonomy" id="272944"/>
    <lineage>
        <taxon>Bacteria</taxon>
        <taxon>Pseudomonadati</taxon>
        <taxon>Pseudomonadota</taxon>
        <taxon>Alphaproteobacteria</taxon>
        <taxon>Rickettsiales</taxon>
        <taxon>Rickettsiaceae</taxon>
        <taxon>Rickettsieae</taxon>
        <taxon>Rickettsia</taxon>
        <taxon>spotted fever group</taxon>
    </lineage>
</organism>
<evidence type="ECO:0000256" key="1">
    <source>
        <dbReference type="ARBA" id="ARBA00004651"/>
    </source>
</evidence>
<comment type="similarity">
    <text evidence="2">Belongs to the ABC-4 integral membrane protein family. LolC/E subfamily.</text>
</comment>
<dbReference type="HOGENOM" id="CLU_000604_8_1_5"/>
<evidence type="ECO:0000256" key="5">
    <source>
        <dbReference type="ARBA" id="ARBA00022692"/>
    </source>
</evidence>
<evidence type="ECO:0000313" key="12">
    <source>
        <dbReference type="Proteomes" id="UP000000816"/>
    </source>
</evidence>